<dbReference type="AlphaFoldDB" id="A0A875RZI2"/>
<dbReference type="OrthoDB" id="444255at2759"/>
<protein>
    <recommendedName>
        <fullName evidence="1">LicD/FKTN/FKRP nucleotidyltransferase domain-containing protein</fullName>
    </recommendedName>
</protein>
<dbReference type="InterPro" id="IPR052942">
    <property type="entry name" value="LPS_cholinephosphotransferase"/>
</dbReference>
<evidence type="ECO:0000313" key="3">
    <source>
        <dbReference type="Proteomes" id="UP000662931"/>
    </source>
</evidence>
<dbReference type="PANTHER" id="PTHR43404:SF1">
    <property type="entry name" value="MNN4P"/>
    <property type="match status" value="1"/>
</dbReference>
<dbReference type="RefSeq" id="XP_038778141.1">
    <property type="nucleotide sequence ID" value="XM_038922213.1"/>
</dbReference>
<evidence type="ECO:0000259" key="1">
    <source>
        <dbReference type="Pfam" id="PF04991"/>
    </source>
</evidence>
<dbReference type="GO" id="GO:0009100">
    <property type="term" value="P:glycoprotein metabolic process"/>
    <property type="evidence" value="ECO:0007669"/>
    <property type="project" value="UniProtKB-ARBA"/>
</dbReference>
<evidence type="ECO:0000313" key="2">
    <source>
        <dbReference type="EMBL" id="QPG74576.1"/>
    </source>
</evidence>
<dbReference type="InterPro" id="IPR007074">
    <property type="entry name" value="LicD/FKTN/FKRP_NTP_transf"/>
</dbReference>
<reference evidence="2" key="1">
    <citation type="submission" date="2020-10" db="EMBL/GenBank/DDBJ databases">
        <authorList>
            <person name="Roach M.J.R."/>
        </authorList>
    </citation>
    <scope>NUCLEOTIDE SEQUENCE</scope>
    <source>
        <strain evidence="2">CBS 1945</strain>
    </source>
</reference>
<sequence>MRDWMNLGHAGVLLHAYDDLYPHNDKTYSQLWESLKSHDSSRVNHTPVVTQLMRSDTWLYGFMDPPERIQVITSQGFYTIPVAKKRLMGEQELWDTYHGVSGSEHSEASLAQLDLHSVVKELDTINLKYNDPVDWNKPIPEQYNIPHEEFKWSLDDEIEKLESKSDKSSSEITHLQKLKDCRDTNDRAMFFFPVNYLEHDRYLKGDHTNFPFFQSVVEPTRRRSHIHHLMRNYAKFMRQAGYNYWVFSGNAISWYFNGNNMPWDEDIDIRMTVQEMNRMSLTHNATLVVENPEEGDGLYYFTISPWFGGFTRTGNHIDSRFVDIKTGLYIDITCLYEVSESKEEILQRDAIFDSWGIKKEYREEYLSNHAVINDKNNNWYWEDNFSRNFRTLFEGTMTYMPYEFAKVLVYNYGRDVLTRRDFDSWNYYPETGMWVNGRLCEPKKYQKVFDYGEAFNSDGKLTLKGACDRDALLDEWTRTHISIDMHKEELDLFTIGDKGHLKYSEKDLPIYWSDEFTDIFNYYETSGDSSI</sequence>
<name>A0A875RZI2_EENNA</name>
<proteinExistence type="predicted"/>
<dbReference type="Pfam" id="PF04991">
    <property type="entry name" value="LicD"/>
    <property type="match status" value="1"/>
</dbReference>
<feature type="domain" description="LicD/FKTN/FKRP nucleotidyltransferase" evidence="1">
    <location>
        <begin position="239"/>
        <end position="344"/>
    </location>
</feature>
<keyword evidence="3" id="KW-1185">Reference proteome</keyword>
<organism evidence="2 3">
    <name type="scientific">Eeniella nana</name>
    <name type="common">Yeast</name>
    <name type="synonym">Brettanomyces nanus</name>
    <dbReference type="NCBI Taxonomy" id="13502"/>
    <lineage>
        <taxon>Eukaryota</taxon>
        <taxon>Fungi</taxon>
        <taxon>Dikarya</taxon>
        <taxon>Ascomycota</taxon>
        <taxon>Saccharomycotina</taxon>
        <taxon>Pichiomycetes</taxon>
        <taxon>Pichiales</taxon>
        <taxon>Pichiaceae</taxon>
        <taxon>Brettanomyces</taxon>
    </lineage>
</organism>
<dbReference type="PANTHER" id="PTHR43404">
    <property type="entry name" value="LIPOPOLYSACCHARIDE CHOLINEPHOSPHOTRANSFERASE LICD"/>
    <property type="match status" value="1"/>
</dbReference>
<dbReference type="GeneID" id="62195308"/>
<dbReference type="EMBL" id="CP064812">
    <property type="protein sequence ID" value="QPG74576.1"/>
    <property type="molecule type" value="Genomic_DNA"/>
</dbReference>
<accession>A0A875RZI2</accession>
<dbReference type="KEGG" id="bnn:FOA43_001907"/>
<dbReference type="Proteomes" id="UP000662931">
    <property type="component" value="Chromosome 1"/>
</dbReference>
<gene>
    <name evidence="2" type="ORF">FOA43_001907</name>
</gene>